<dbReference type="InterPro" id="IPR029063">
    <property type="entry name" value="SAM-dependent_MTases_sf"/>
</dbReference>
<evidence type="ECO:0000313" key="2">
    <source>
        <dbReference type="Proteomes" id="UP000274515"/>
    </source>
</evidence>
<dbReference type="EMBL" id="RSAA01000008">
    <property type="protein sequence ID" value="RRO17598.1"/>
    <property type="molecule type" value="Genomic_DNA"/>
</dbReference>
<proteinExistence type="predicted"/>
<protein>
    <recommendedName>
        <fullName evidence="3">SAM-dependent methyltransferase</fullName>
    </recommendedName>
</protein>
<dbReference type="SUPFAM" id="SSF53335">
    <property type="entry name" value="S-adenosyl-L-methionine-dependent methyltransferases"/>
    <property type="match status" value="1"/>
</dbReference>
<dbReference type="InterPro" id="IPR006764">
    <property type="entry name" value="SAM_dep_MeTrfase_SAV2177_type"/>
</dbReference>
<reference evidence="1 2" key="1">
    <citation type="submission" date="2018-11" db="EMBL/GenBank/DDBJ databases">
        <title>Saccharopolyspora rhizosphaerae sp. nov., an actinomycete isolated from rhizosphere soil in Thailand.</title>
        <authorList>
            <person name="Intra B."/>
            <person name="Euanorasetr J."/>
            <person name="Take A."/>
            <person name="Inahashi Y."/>
            <person name="Mori M."/>
            <person name="Panbangred W."/>
            <person name="Matsumoto A."/>
        </authorList>
    </citation>
    <scope>NUCLEOTIDE SEQUENCE [LARGE SCALE GENOMIC DNA]</scope>
    <source>
        <strain evidence="1 2">H219</strain>
    </source>
</reference>
<dbReference type="CDD" id="cd02440">
    <property type="entry name" value="AdoMet_MTases"/>
    <property type="match status" value="1"/>
</dbReference>
<dbReference type="OrthoDB" id="3664292at2"/>
<sequence length="274" mass="29501">MITRSLDLDRPSDARVHDYFLGGGSNFAADRALARRVLSAAPDARIETLAHRACLGRMMRTCLDLGVRQFLDLGSGIPTAGSPHEIAAEADPAARVVHVDNDQIAATQGQLVLARCDNAAVLHADVRDPDSVLAAEQTRRLLDFQQPVAVLMFGVLHTFGEHHDPAQVIRRYTEAVAPGSFLALSHFTGEFAPERAREVLRVLDGSCPRPALRDRETVRSFLDGLDLVDPGAVPAADWRPGPADADLRSPEPLGFALLARTTPATRSRPDGASA</sequence>
<evidence type="ECO:0008006" key="3">
    <source>
        <dbReference type="Google" id="ProtNLM"/>
    </source>
</evidence>
<name>A0A426JWP8_9PSEU</name>
<dbReference type="PIRSF" id="PIRSF017393">
    <property type="entry name" value="MTase_SAV2177"/>
    <property type="match status" value="1"/>
</dbReference>
<organism evidence="1 2">
    <name type="scientific">Saccharopolyspora rhizosphaerae</name>
    <dbReference type="NCBI Taxonomy" id="2492662"/>
    <lineage>
        <taxon>Bacteria</taxon>
        <taxon>Bacillati</taxon>
        <taxon>Actinomycetota</taxon>
        <taxon>Actinomycetes</taxon>
        <taxon>Pseudonocardiales</taxon>
        <taxon>Pseudonocardiaceae</taxon>
        <taxon>Saccharopolyspora</taxon>
    </lineage>
</organism>
<keyword evidence="2" id="KW-1185">Reference proteome</keyword>
<evidence type="ECO:0000313" key="1">
    <source>
        <dbReference type="EMBL" id="RRO17598.1"/>
    </source>
</evidence>
<dbReference type="Proteomes" id="UP000274515">
    <property type="component" value="Unassembled WGS sequence"/>
</dbReference>
<dbReference type="AlphaFoldDB" id="A0A426JWP8"/>
<comment type="caution">
    <text evidence="1">The sequence shown here is derived from an EMBL/GenBank/DDBJ whole genome shotgun (WGS) entry which is preliminary data.</text>
</comment>
<accession>A0A426JWP8</accession>
<dbReference type="Pfam" id="PF04672">
    <property type="entry name" value="Methyltransf_19"/>
    <property type="match status" value="1"/>
</dbReference>
<gene>
    <name evidence="1" type="ORF">EIL87_09935</name>
</gene>
<dbReference type="Gene3D" id="3.40.50.150">
    <property type="entry name" value="Vaccinia Virus protein VP39"/>
    <property type="match status" value="1"/>
</dbReference>
<dbReference type="RefSeq" id="WP_125089930.1">
    <property type="nucleotide sequence ID" value="NZ_RSAA01000008.1"/>
</dbReference>